<protein>
    <submittedName>
        <fullName evidence="2">Ciliary microtubule associated protein 2</fullName>
    </submittedName>
</protein>
<dbReference type="InParanoid" id="A0A663FLA6"/>
<dbReference type="GeneTree" id="ENSGT00390000015471"/>
<dbReference type="PANTHER" id="PTHR34914:SF1">
    <property type="entry name" value="LYMPHOCYTE EXPANSION MOLECULE"/>
    <property type="match status" value="1"/>
</dbReference>
<dbReference type="Proteomes" id="UP000472275">
    <property type="component" value="Chromosome 12"/>
</dbReference>
<evidence type="ECO:0000313" key="3">
    <source>
        <dbReference type="Proteomes" id="UP000472275"/>
    </source>
</evidence>
<reference evidence="2" key="1">
    <citation type="submission" date="2025-08" db="UniProtKB">
        <authorList>
            <consortium name="Ensembl"/>
        </authorList>
    </citation>
    <scope>IDENTIFICATION</scope>
</reference>
<accession>A0A663FLA6</accession>
<proteinExistence type="predicted"/>
<evidence type="ECO:0000256" key="1">
    <source>
        <dbReference type="SAM" id="MobiDB-lite"/>
    </source>
</evidence>
<reference evidence="2" key="2">
    <citation type="submission" date="2025-09" db="UniProtKB">
        <authorList>
            <consortium name="Ensembl"/>
        </authorList>
    </citation>
    <scope>IDENTIFICATION</scope>
</reference>
<dbReference type="AlphaFoldDB" id="A0A663FLA6"/>
<dbReference type="PANTHER" id="PTHR34914">
    <property type="entry name" value="LYMPHOCYTE EXPANSION MOLECULE"/>
    <property type="match status" value="1"/>
</dbReference>
<dbReference type="Ensembl" id="ENSACCT00020025725.1">
    <property type="protein sequence ID" value="ENSACCP00020024627.1"/>
    <property type="gene ID" value="ENSACCG00020016844.1"/>
</dbReference>
<name>A0A663FLA6_AQUCH</name>
<dbReference type="InterPro" id="IPR033557">
    <property type="entry name" value="CIMAP2"/>
</dbReference>
<organism evidence="2 3">
    <name type="scientific">Aquila chrysaetos chrysaetos</name>
    <dbReference type="NCBI Taxonomy" id="223781"/>
    <lineage>
        <taxon>Eukaryota</taxon>
        <taxon>Metazoa</taxon>
        <taxon>Chordata</taxon>
        <taxon>Craniata</taxon>
        <taxon>Vertebrata</taxon>
        <taxon>Euteleostomi</taxon>
        <taxon>Archelosauria</taxon>
        <taxon>Archosauria</taxon>
        <taxon>Dinosauria</taxon>
        <taxon>Saurischia</taxon>
        <taxon>Theropoda</taxon>
        <taxon>Coelurosauria</taxon>
        <taxon>Aves</taxon>
        <taxon>Neognathae</taxon>
        <taxon>Neoaves</taxon>
        <taxon>Telluraves</taxon>
        <taxon>Accipitrimorphae</taxon>
        <taxon>Accipitriformes</taxon>
        <taxon>Accipitridae</taxon>
        <taxon>Accipitrinae</taxon>
        <taxon>Aquila</taxon>
    </lineage>
</organism>
<feature type="region of interest" description="Disordered" evidence="1">
    <location>
        <begin position="112"/>
        <end position="155"/>
    </location>
</feature>
<evidence type="ECO:0000313" key="2">
    <source>
        <dbReference type="Ensembl" id="ENSACCP00020024627.1"/>
    </source>
</evidence>
<sequence length="367" mass="40637">MLGATVTAAMARAATLSQPPGTRAASVGLQALSGDMGSQGKASAFGWAGAEKGSRLSQLPHFQFKEIMKRRKRQQERLGPGTYNIRDFLQETRPSSLRGICDTREQRFRDAHRDCFPGPGTYGPRGNPYARLEERDGRSPLPPFPPYLQGSGPGPGTYRLRSSIDEGLRRRAGGLGPCQLFSGHRSKLGRDGHHASEVRTELSTGTVKGFLDELTLKENKKKGCFSTLPRNPGCPTERIFWATLSQCPREYAVGPGSYNPKPIERSAYSGQPPFWSSALPGFAPLTSPVLPLDGEAHETFSFQNPVGVGRYDITKHEKYPQKMRYQSLYRCDAQRYLSNLKQDAYLLKITRLTFTTKGFEIASMKTL</sequence>
<keyword evidence="3" id="KW-1185">Reference proteome</keyword>